<accession>A0A9Q0CKK3</accession>
<evidence type="ECO:0000256" key="2">
    <source>
        <dbReference type="SAM" id="MobiDB-lite"/>
    </source>
</evidence>
<feature type="domain" description="U-box" evidence="3">
    <location>
        <begin position="8"/>
        <end position="296"/>
    </location>
</feature>
<feature type="region of interest" description="Disordered" evidence="2">
    <location>
        <begin position="302"/>
        <end position="340"/>
    </location>
</feature>
<dbReference type="AlphaFoldDB" id="A0A9Q0CKK3"/>
<feature type="compositionally biased region" description="Low complexity" evidence="2">
    <location>
        <begin position="323"/>
        <end position="340"/>
    </location>
</feature>
<dbReference type="Gene3D" id="1.25.10.10">
    <property type="entry name" value="Leucine-rich Repeat Variant"/>
    <property type="match status" value="1"/>
</dbReference>
<protein>
    <recommendedName>
        <fullName evidence="3">U-box domain-containing protein</fullName>
    </recommendedName>
</protein>
<keyword evidence="5" id="KW-1185">Reference proteome</keyword>
<evidence type="ECO:0000313" key="5">
    <source>
        <dbReference type="Proteomes" id="UP001151287"/>
    </source>
</evidence>
<dbReference type="PANTHER" id="PTHR23315:SF238">
    <property type="entry name" value="ARM REPEAT SUPERFAMILY PROTEIN"/>
    <property type="match status" value="1"/>
</dbReference>
<comment type="caution">
    <text evidence="4">The sequence shown here is derived from an EMBL/GenBank/DDBJ whole genome shotgun (WGS) entry which is preliminary data.</text>
</comment>
<dbReference type="InterPro" id="IPR016024">
    <property type="entry name" value="ARM-type_fold"/>
</dbReference>
<evidence type="ECO:0000259" key="3">
    <source>
        <dbReference type="Pfam" id="PF25598"/>
    </source>
</evidence>
<gene>
    <name evidence="4" type="ORF">LUZ63_012385</name>
</gene>
<dbReference type="Pfam" id="PF25598">
    <property type="entry name" value="ARM_PUB"/>
    <property type="match status" value="1"/>
</dbReference>
<dbReference type="SUPFAM" id="SSF48371">
    <property type="entry name" value="ARM repeat"/>
    <property type="match status" value="1"/>
</dbReference>
<dbReference type="OrthoDB" id="7537227at2759"/>
<organism evidence="4 5">
    <name type="scientific">Rhynchospora breviuscula</name>
    <dbReference type="NCBI Taxonomy" id="2022672"/>
    <lineage>
        <taxon>Eukaryota</taxon>
        <taxon>Viridiplantae</taxon>
        <taxon>Streptophyta</taxon>
        <taxon>Embryophyta</taxon>
        <taxon>Tracheophyta</taxon>
        <taxon>Spermatophyta</taxon>
        <taxon>Magnoliopsida</taxon>
        <taxon>Liliopsida</taxon>
        <taxon>Poales</taxon>
        <taxon>Cyperaceae</taxon>
        <taxon>Cyperoideae</taxon>
        <taxon>Rhynchosporeae</taxon>
        <taxon>Rhynchospora</taxon>
    </lineage>
</organism>
<proteinExistence type="predicted"/>
<reference evidence="4" key="1">
    <citation type="journal article" date="2022" name="Cell">
        <title>Repeat-based holocentromeres influence genome architecture and karyotype evolution.</title>
        <authorList>
            <person name="Hofstatter P.G."/>
            <person name="Thangavel G."/>
            <person name="Lux T."/>
            <person name="Neumann P."/>
            <person name="Vondrak T."/>
            <person name="Novak P."/>
            <person name="Zhang M."/>
            <person name="Costa L."/>
            <person name="Castellani M."/>
            <person name="Scott A."/>
            <person name="Toegelov H."/>
            <person name="Fuchs J."/>
            <person name="Mata-Sucre Y."/>
            <person name="Dias Y."/>
            <person name="Vanzela A.L.L."/>
            <person name="Huettel B."/>
            <person name="Almeida C.C.S."/>
            <person name="Simkova H."/>
            <person name="Souza G."/>
            <person name="Pedrosa-Harand A."/>
            <person name="Macas J."/>
            <person name="Mayer K.F.X."/>
            <person name="Houben A."/>
            <person name="Marques A."/>
        </authorList>
    </citation>
    <scope>NUCLEOTIDE SEQUENCE</scope>
    <source>
        <strain evidence="4">RhyBre1mFocal</strain>
    </source>
</reference>
<dbReference type="InterPro" id="IPR011989">
    <property type="entry name" value="ARM-like"/>
</dbReference>
<keyword evidence="1" id="KW-0833">Ubl conjugation pathway</keyword>
<dbReference type="PANTHER" id="PTHR23315">
    <property type="entry name" value="U BOX DOMAIN-CONTAINING"/>
    <property type="match status" value="1"/>
</dbReference>
<dbReference type="Proteomes" id="UP001151287">
    <property type="component" value="Unassembled WGS sequence"/>
</dbReference>
<sequence length="340" mass="35890">MEVKLRTVRSLVRRLSEATDEPSIAAAVAETRLMSKHDPEIRLPLAEAGAVPLLSKHLRAGSTASSSIQEDAAASLLNLSIAARESLMSTPGLIDALGNALKLPNMAAQHAAATLYSLLCVESYRPIIGSKRHILSSLISLLKSPVSTRSTKDALKALFGVSLYPLNRPTLVELGAVSALFSLIVKDGRSGIVEDVTAVIAQIAGCGESVDAFRKVAGVRVLVDLIEPMTGASERSRENAAAALLNLVTAGGERAAGDLREVGGAEDTVMEMARDDSTSARGKAKAEALVKVLESVKRIGRHDPWMSGSFDEDEDDDRPSPPTSASSFSMSHSSISHAWS</sequence>
<dbReference type="EMBL" id="JAMQYH010000003">
    <property type="protein sequence ID" value="KAJ1695687.1"/>
    <property type="molecule type" value="Genomic_DNA"/>
</dbReference>
<dbReference type="SMART" id="SM00185">
    <property type="entry name" value="ARM"/>
    <property type="match status" value="3"/>
</dbReference>
<evidence type="ECO:0000313" key="4">
    <source>
        <dbReference type="EMBL" id="KAJ1695687.1"/>
    </source>
</evidence>
<dbReference type="InterPro" id="IPR058678">
    <property type="entry name" value="ARM_PUB"/>
</dbReference>
<dbReference type="InterPro" id="IPR000225">
    <property type="entry name" value="Armadillo"/>
</dbReference>
<evidence type="ECO:0000256" key="1">
    <source>
        <dbReference type="ARBA" id="ARBA00022786"/>
    </source>
</evidence>
<name>A0A9Q0CKK3_9POAL</name>